<protein>
    <submittedName>
        <fullName evidence="2">Uncharacterized protein</fullName>
    </submittedName>
</protein>
<dbReference type="RefSeq" id="WP_013139135.1">
    <property type="nucleotide sequence ID" value="NC_014168.1"/>
</dbReference>
<dbReference type="AlphaFoldDB" id="D6ZA15"/>
<feature type="transmembrane region" description="Helical" evidence="1">
    <location>
        <begin position="81"/>
        <end position="100"/>
    </location>
</feature>
<evidence type="ECO:0000313" key="3">
    <source>
        <dbReference type="Proteomes" id="UP000002247"/>
    </source>
</evidence>
<dbReference type="Proteomes" id="UP000002247">
    <property type="component" value="Chromosome"/>
</dbReference>
<feature type="transmembrane region" description="Helical" evidence="1">
    <location>
        <begin position="56"/>
        <end position="75"/>
    </location>
</feature>
<reference evidence="2 3" key="1">
    <citation type="journal article" date="2010" name="Stand. Genomic Sci.">
        <title>Complete genome sequence of Segniliparus rotundus type strain (CDC 1076).</title>
        <authorList>
            <person name="Sikorski J."/>
            <person name="Lapidus A."/>
            <person name="Copeland A."/>
            <person name="Misra M."/>
            <person name="Glavina Del Rio T."/>
            <person name="Nolan M."/>
            <person name="Lucas S."/>
            <person name="Chen F."/>
            <person name="Tice H."/>
            <person name="Cheng J.F."/>
            <person name="Jando M."/>
            <person name="Schneider S."/>
            <person name="Bruce D."/>
            <person name="Goodwin L."/>
            <person name="Pitluck S."/>
            <person name="Liolios K."/>
            <person name="Mikhailova N."/>
            <person name="Pati A."/>
            <person name="Ivanova N."/>
            <person name="Mavromatis K."/>
            <person name="Chen A."/>
            <person name="Palaniappan K."/>
            <person name="Chertkov O."/>
            <person name="Land M."/>
            <person name="Hauser L."/>
            <person name="Chang Y.J."/>
            <person name="Jeffries C.D."/>
            <person name="Brettin T."/>
            <person name="Detter J.C."/>
            <person name="Han C."/>
            <person name="Rohde M."/>
            <person name="Goker M."/>
            <person name="Bristow J."/>
            <person name="Eisen J.A."/>
            <person name="Markowitz V."/>
            <person name="Hugenholtz P."/>
            <person name="Kyrpides N.C."/>
            <person name="Klenk H.P."/>
        </authorList>
    </citation>
    <scope>NUCLEOTIDE SEQUENCE [LARGE SCALE GENOMIC DNA]</scope>
    <source>
        <strain evidence="3">ATCC BAA-972 / CDC 1076 / CIP 108378 / DSM 44985 / JCM 13578</strain>
    </source>
</reference>
<evidence type="ECO:0000313" key="2">
    <source>
        <dbReference type="EMBL" id="ADG98685.1"/>
    </source>
</evidence>
<keyword evidence="3" id="KW-1185">Reference proteome</keyword>
<keyword evidence="1" id="KW-1133">Transmembrane helix</keyword>
<dbReference type="EMBL" id="CP001958">
    <property type="protein sequence ID" value="ADG98685.1"/>
    <property type="molecule type" value="Genomic_DNA"/>
</dbReference>
<feature type="transmembrane region" description="Helical" evidence="1">
    <location>
        <begin position="22"/>
        <end position="44"/>
    </location>
</feature>
<accession>D6ZA15</accession>
<gene>
    <name evidence="2" type="ordered locus">Srot_2234</name>
</gene>
<proteinExistence type="predicted"/>
<evidence type="ECO:0000256" key="1">
    <source>
        <dbReference type="SAM" id="Phobius"/>
    </source>
</evidence>
<dbReference type="KEGG" id="srt:Srot_2234"/>
<keyword evidence="1" id="KW-0472">Membrane</keyword>
<sequence length="194" mass="20678">MLSPVVGSDSTPEQRSSLRHSAHWAALLTCAAGVLALCYGESVLDPGAPQLASTPLIAAGLFWLAELVLAAMSGALDRGLIAAPAVALLGFGLVCSDFPFRLAWHSSKGAFDSAAAELRQHPQEIPGFHGKLGMWEIDAVQAEPSSQALYFEVAGEEPDRPVFANVPGDKPADWGSYRDCADIAGDWQRCVWRF</sequence>
<organism evidence="2 3">
    <name type="scientific">Segniliparus rotundus (strain ATCC BAA-972 / CDC 1076 / CIP 108378 / DSM 44985 / JCM 13578)</name>
    <dbReference type="NCBI Taxonomy" id="640132"/>
    <lineage>
        <taxon>Bacteria</taxon>
        <taxon>Bacillati</taxon>
        <taxon>Actinomycetota</taxon>
        <taxon>Actinomycetes</taxon>
        <taxon>Mycobacteriales</taxon>
        <taxon>Segniliparaceae</taxon>
        <taxon>Segniliparus</taxon>
    </lineage>
</organism>
<dbReference type="STRING" id="640132.Srot_2234"/>
<keyword evidence="1" id="KW-0812">Transmembrane</keyword>
<name>D6ZA15_SEGRD</name>
<dbReference type="OrthoDB" id="9829151at2"/>
<dbReference type="HOGENOM" id="CLU_1401591_0_0_11"/>